<organism evidence="13">
    <name type="scientific">Pliacanthopus bimaculatus</name>
    <dbReference type="NCBI Taxonomy" id="2775419"/>
    <lineage>
        <taxon>Eukaryota</taxon>
        <taxon>Metazoa</taxon>
        <taxon>Ecdysozoa</taxon>
        <taxon>Arthropoda</taxon>
        <taxon>Hexapoda</taxon>
        <taxon>Insecta</taxon>
        <taxon>Pterygota</taxon>
        <taxon>Neoptera</taxon>
        <taxon>Polyneoptera</taxon>
        <taxon>Dictyoptera</taxon>
        <taxon>Mantodea</taxon>
        <taxon>Eumantodea</taxon>
        <taxon>Nanomantoidea</taxon>
        <taxon>Nanomantidae</taxon>
        <taxon>Tropidomantinae</taxon>
        <taxon>Pliacanthopus</taxon>
    </lineage>
</organism>
<dbReference type="GeneID" id="60236195"/>
<dbReference type="EMBL" id="MT679725">
    <property type="protein sequence ID" value="QOE17723.1"/>
    <property type="molecule type" value="Genomic_DNA"/>
</dbReference>
<keyword evidence="5 12" id="KW-0138">CF(0)</keyword>
<keyword evidence="9 12" id="KW-0406">Ion transport</keyword>
<evidence type="ECO:0000256" key="7">
    <source>
        <dbReference type="ARBA" id="ARBA00022781"/>
    </source>
</evidence>
<dbReference type="RefSeq" id="YP_009945216.1">
    <property type="nucleotide sequence ID" value="NC_051490.1"/>
</dbReference>
<dbReference type="Pfam" id="PF00895">
    <property type="entry name" value="ATP-synt_8"/>
    <property type="match status" value="1"/>
</dbReference>
<comment type="subcellular location">
    <subcellularLocation>
        <location evidence="1 12">Mitochondrion membrane</location>
        <topology evidence="1 12">Single-pass membrane protein</topology>
    </subcellularLocation>
</comment>
<dbReference type="CTD" id="4509"/>
<evidence type="ECO:0000256" key="1">
    <source>
        <dbReference type="ARBA" id="ARBA00004304"/>
    </source>
</evidence>
<protein>
    <recommendedName>
        <fullName evidence="12">ATP synthase complex subunit 8</fullName>
    </recommendedName>
</protein>
<sequence length="52" mass="6405">MPQMMPLSWLLLFILFSFLLLLFNILNFYTFNKLPLIKLQTKLMVKTLIWKW</sequence>
<keyword evidence="8" id="KW-1133">Transmembrane helix</keyword>
<dbReference type="GO" id="GO:0015078">
    <property type="term" value="F:proton transmembrane transporter activity"/>
    <property type="evidence" value="ECO:0007669"/>
    <property type="project" value="InterPro"/>
</dbReference>
<evidence type="ECO:0000256" key="9">
    <source>
        <dbReference type="ARBA" id="ARBA00023065"/>
    </source>
</evidence>
<evidence type="ECO:0000256" key="2">
    <source>
        <dbReference type="ARBA" id="ARBA00008892"/>
    </source>
</evidence>
<keyword evidence="6 12" id="KW-0812">Transmembrane</keyword>
<comment type="subunit">
    <text evidence="3">F-type ATPases have 2 components, CF(1) - the catalytic core - and CF(0) - the membrane proton channel.</text>
</comment>
<gene>
    <name evidence="13" type="primary">ATP8</name>
</gene>
<keyword evidence="7 12" id="KW-0375">Hydrogen ion transport</keyword>
<comment type="similarity">
    <text evidence="2 12">Belongs to the ATPase protein 8 family.</text>
</comment>
<evidence type="ECO:0000256" key="4">
    <source>
        <dbReference type="ARBA" id="ARBA00022448"/>
    </source>
</evidence>
<keyword evidence="11" id="KW-0472">Membrane</keyword>
<evidence type="ECO:0000256" key="6">
    <source>
        <dbReference type="ARBA" id="ARBA00022692"/>
    </source>
</evidence>
<evidence type="ECO:0000256" key="10">
    <source>
        <dbReference type="ARBA" id="ARBA00023128"/>
    </source>
</evidence>
<accession>A0A7L8EZI8</accession>
<evidence type="ECO:0000256" key="5">
    <source>
        <dbReference type="ARBA" id="ARBA00022547"/>
    </source>
</evidence>
<evidence type="ECO:0000256" key="8">
    <source>
        <dbReference type="ARBA" id="ARBA00022989"/>
    </source>
</evidence>
<dbReference type="GO" id="GO:0015986">
    <property type="term" value="P:proton motive force-driven ATP synthesis"/>
    <property type="evidence" value="ECO:0007669"/>
    <property type="project" value="InterPro"/>
</dbReference>
<name>A0A7L8EZI8_9NEOP</name>
<evidence type="ECO:0000256" key="12">
    <source>
        <dbReference type="RuleBase" id="RU003661"/>
    </source>
</evidence>
<evidence type="ECO:0000313" key="13">
    <source>
        <dbReference type="EMBL" id="QOE17723.1"/>
    </source>
</evidence>
<proteinExistence type="inferred from homology"/>
<evidence type="ECO:0000256" key="3">
    <source>
        <dbReference type="ARBA" id="ARBA00011291"/>
    </source>
</evidence>
<reference evidence="13" key="2">
    <citation type="submission" date="2020-06" db="EMBL/GenBank/DDBJ databases">
        <authorList>
            <person name="Guan J."/>
        </authorList>
    </citation>
    <scope>NUCLEOTIDE SEQUENCE</scope>
</reference>
<dbReference type="InterPro" id="IPR001421">
    <property type="entry name" value="ATP8_metazoa"/>
</dbReference>
<reference evidence="13" key="1">
    <citation type="journal article" date="2020" name="Mitochondrial DNA Part B Resour">
        <title>The complete mitochondrial genome of Xanthomantis bimaculata (Mantodea: Iridopterygidae) and its phylogeny.</title>
        <authorList>
            <person name="Guan J.-Y."/>
            <person name="Jia Y.-Y."/>
            <person name="Zhang Z.-Y."/>
            <person name="Cao S.-S."/>
            <person name="Ma J.-L."/>
            <person name="Zhang J.-Y."/>
            <person name="Yu D.-N."/>
        </authorList>
    </citation>
    <scope>NUCLEOTIDE SEQUENCE</scope>
</reference>
<evidence type="ECO:0000256" key="11">
    <source>
        <dbReference type="ARBA" id="ARBA00023136"/>
    </source>
</evidence>
<keyword evidence="10 12" id="KW-0496">Mitochondrion</keyword>
<dbReference type="GO" id="GO:0045259">
    <property type="term" value="C:proton-transporting ATP synthase complex"/>
    <property type="evidence" value="ECO:0007669"/>
    <property type="project" value="UniProtKB-KW"/>
</dbReference>
<dbReference type="AlphaFoldDB" id="A0A7L8EZI8"/>
<geneLocation type="mitochondrion" evidence="13"/>
<keyword evidence="4 12" id="KW-0813">Transport</keyword>
<dbReference type="GO" id="GO:0031966">
    <property type="term" value="C:mitochondrial membrane"/>
    <property type="evidence" value="ECO:0007669"/>
    <property type="project" value="UniProtKB-SubCell"/>
</dbReference>